<sequence>MRRREFIAGTGIVAASALAGCTGSKSPPPRKSNVFETIETKGGKLRVALEDNTWVKSRYDGGGQNALADPDDVGGLSPVGGARAKGKGGGGGRGATGRATGGYTSAPKTGHGRAWWHGGDYADDWYEDHRDDVSKYGVGVATIGVAYLGSSAAMKDDKPGAGPVPWDCRVDNPDDTEACQIGTDGWYRVGAELRGKNGHDFDWECVDLKVDETIGSDAGYEVEKQWKVSPRI</sequence>
<comment type="caution">
    <text evidence="2">The sequence shown here is derived from an EMBL/GenBank/DDBJ whole genome shotgun (WGS) entry which is preliminary data.</text>
</comment>
<gene>
    <name evidence="2" type="ORF">ACFO9K_06095</name>
</gene>
<evidence type="ECO:0000313" key="3">
    <source>
        <dbReference type="Proteomes" id="UP001595945"/>
    </source>
</evidence>
<accession>A0ABD5Q070</accession>
<dbReference type="GeneID" id="73047087"/>
<dbReference type="AlphaFoldDB" id="A0ABD5Q070"/>
<dbReference type="Proteomes" id="UP001595945">
    <property type="component" value="Unassembled WGS sequence"/>
</dbReference>
<evidence type="ECO:0000256" key="1">
    <source>
        <dbReference type="SAM" id="MobiDB-lite"/>
    </source>
</evidence>
<proteinExistence type="predicted"/>
<dbReference type="RefSeq" id="WP_254270408.1">
    <property type="nucleotide sequence ID" value="NZ_CP100401.1"/>
</dbReference>
<reference evidence="2 3" key="1">
    <citation type="journal article" date="2019" name="Int. J. Syst. Evol. Microbiol.">
        <title>The Global Catalogue of Microorganisms (GCM) 10K type strain sequencing project: providing services to taxonomists for standard genome sequencing and annotation.</title>
        <authorList>
            <consortium name="The Broad Institute Genomics Platform"/>
            <consortium name="The Broad Institute Genome Sequencing Center for Infectious Disease"/>
            <person name="Wu L."/>
            <person name="Ma J."/>
        </authorList>
    </citation>
    <scope>NUCLEOTIDE SEQUENCE [LARGE SCALE GENOMIC DNA]</scope>
    <source>
        <strain evidence="2 3">XZYJ18</strain>
    </source>
</reference>
<dbReference type="PROSITE" id="PS51257">
    <property type="entry name" value="PROKAR_LIPOPROTEIN"/>
    <property type="match status" value="1"/>
</dbReference>
<keyword evidence="3" id="KW-1185">Reference proteome</keyword>
<name>A0ABD5Q070_9EURY</name>
<protein>
    <submittedName>
        <fullName evidence="2">Uncharacterized protein</fullName>
    </submittedName>
</protein>
<organism evidence="2 3">
    <name type="scientific">Halorussus aquaticus</name>
    <dbReference type="NCBI Taxonomy" id="2953748"/>
    <lineage>
        <taxon>Archaea</taxon>
        <taxon>Methanobacteriati</taxon>
        <taxon>Methanobacteriota</taxon>
        <taxon>Stenosarchaea group</taxon>
        <taxon>Halobacteria</taxon>
        <taxon>Halobacteriales</taxon>
        <taxon>Haladaptataceae</taxon>
        <taxon>Halorussus</taxon>
    </lineage>
</organism>
<dbReference type="EMBL" id="JBHSHT010000001">
    <property type="protein sequence ID" value="MFC4823827.1"/>
    <property type="molecule type" value="Genomic_DNA"/>
</dbReference>
<feature type="region of interest" description="Disordered" evidence="1">
    <location>
        <begin position="78"/>
        <end position="106"/>
    </location>
</feature>
<evidence type="ECO:0000313" key="2">
    <source>
        <dbReference type="EMBL" id="MFC4823827.1"/>
    </source>
</evidence>